<dbReference type="InterPro" id="IPR016477">
    <property type="entry name" value="Fructo-/Ketosamine-3-kinase"/>
</dbReference>
<dbReference type="Pfam" id="PF03881">
    <property type="entry name" value="Fructosamin_kin"/>
    <property type="match status" value="1"/>
</dbReference>
<name>A0ABT9ZVD0_9BACI</name>
<organism evidence="1 2">
    <name type="scientific">Evansella vedderi</name>
    <dbReference type="NCBI Taxonomy" id="38282"/>
    <lineage>
        <taxon>Bacteria</taxon>
        <taxon>Bacillati</taxon>
        <taxon>Bacillota</taxon>
        <taxon>Bacilli</taxon>
        <taxon>Bacillales</taxon>
        <taxon>Bacillaceae</taxon>
        <taxon>Evansella</taxon>
    </lineage>
</organism>
<keyword evidence="2" id="KW-1185">Reference proteome</keyword>
<comment type="caution">
    <text evidence="1">The sequence shown here is derived from an EMBL/GenBank/DDBJ whole genome shotgun (WGS) entry which is preliminary data.</text>
</comment>
<dbReference type="Proteomes" id="UP001230005">
    <property type="component" value="Unassembled WGS sequence"/>
</dbReference>
<gene>
    <name evidence="1" type="ORF">J2S74_002576</name>
</gene>
<reference evidence="1 2" key="1">
    <citation type="submission" date="2023-07" db="EMBL/GenBank/DDBJ databases">
        <title>Genomic Encyclopedia of Type Strains, Phase IV (KMG-IV): sequencing the most valuable type-strain genomes for metagenomic binning, comparative biology and taxonomic classification.</title>
        <authorList>
            <person name="Goeker M."/>
        </authorList>
    </citation>
    <scope>NUCLEOTIDE SEQUENCE [LARGE SCALE GENOMIC DNA]</scope>
    <source>
        <strain evidence="1 2">DSM 9768</strain>
    </source>
</reference>
<dbReference type="Gene3D" id="3.90.1200.10">
    <property type="match status" value="1"/>
</dbReference>
<evidence type="ECO:0000313" key="1">
    <source>
        <dbReference type="EMBL" id="MDQ0255194.1"/>
    </source>
</evidence>
<sequence>MAFTELFGGLPCAFYEEYKSTNDIDPEYENRRPIYQLFYLLVHLNIFGEIYGKQVDGIINRYTPLL</sequence>
<accession>A0ABT9ZVD0</accession>
<dbReference type="EMBL" id="JAUSUG010000009">
    <property type="protein sequence ID" value="MDQ0255194.1"/>
    <property type="molecule type" value="Genomic_DNA"/>
</dbReference>
<evidence type="ECO:0000313" key="2">
    <source>
        <dbReference type="Proteomes" id="UP001230005"/>
    </source>
</evidence>
<protein>
    <submittedName>
        <fullName evidence="1">Fructosamine-3-kinase</fullName>
    </submittedName>
</protein>
<dbReference type="PANTHER" id="PTHR12149">
    <property type="entry name" value="FRUCTOSAMINE 3 KINASE-RELATED PROTEIN"/>
    <property type="match status" value="1"/>
</dbReference>
<dbReference type="PANTHER" id="PTHR12149:SF8">
    <property type="entry name" value="PROTEIN-RIBULOSAMINE 3-KINASE"/>
    <property type="match status" value="1"/>
</dbReference>
<proteinExistence type="predicted"/>
<dbReference type="RefSeq" id="WP_307326138.1">
    <property type="nucleotide sequence ID" value="NZ_JAUSUG010000009.1"/>
</dbReference>